<gene>
    <name evidence="1" type="ORF">DSAG12_00297</name>
</gene>
<name>A0A5B9D5W7_9ARCH</name>
<reference evidence="1 2" key="2">
    <citation type="journal article" date="2024" name="Int. J. Syst. Evol. Microbiol.">
        <title>Promethearchaeum syntrophicum gen. nov., sp. nov., an anaerobic, obligately syntrophic archaeon, the first isolate of the lineage 'Asgard' archaea, and proposal of the new archaeal phylum Promethearchaeota phyl. nov. and kingdom Promethearchaeati regn. nov.</title>
        <authorList>
            <person name="Imachi H."/>
            <person name="Nobu M.K."/>
            <person name="Kato S."/>
            <person name="Takaki Y."/>
            <person name="Miyazaki M."/>
            <person name="Miyata M."/>
            <person name="Ogawara M."/>
            <person name="Saito Y."/>
            <person name="Sakai S."/>
            <person name="Tahara Y.O."/>
            <person name="Takano Y."/>
            <person name="Tasumi E."/>
            <person name="Uematsu K."/>
            <person name="Yoshimura T."/>
            <person name="Itoh T."/>
            <person name="Ohkuma M."/>
            <person name="Takai K."/>
        </authorList>
    </citation>
    <scope>NUCLEOTIDE SEQUENCE [LARGE SCALE GENOMIC DNA]</scope>
    <source>
        <strain evidence="1 2">MK-D1</strain>
    </source>
</reference>
<dbReference type="AlphaFoldDB" id="A0A5B9D5W7"/>
<dbReference type="KEGG" id="psyt:DSAG12_00297"/>
<accession>A0A5B9D5W7</accession>
<evidence type="ECO:0000313" key="2">
    <source>
        <dbReference type="Proteomes" id="UP000321408"/>
    </source>
</evidence>
<evidence type="ECO:0000313" key="1">
    <source>
        <dbReference type="EMBL" id="QEE14484.2"/>
    </source>
</evidence>
<sequence length="103" mass="12288">MIYVTFWLFNLDAYNMGYLREFERVHEIIDEVLDFVKNASDKELHSKYEKLANYSDSKGEIYQIEGKFKDALVWYEISLKYGDFPINEKTKKKILACKEKEGN</sequence>
<organism evidence="1 2">
    <name type="scientific">Promethearchaeum syntrophicum</name>
    <dbReference type="NCBI Taxonomy" id="2594042"/>
    <lineage>
        <taxon>Archaea</taxon>
        <taxon>Promethearchaeati</taxon>
        <taxon>Promethearchaeota</taxon>
        <taxon>Promethearchaeia</taxon>
        <taxon>Promethearchaeales</taxon>
        <taxon>Promethearchaeaceae</taxon>
        <taxon>Promethearchaeum</taxon>
    </lineage>
</organism>
<evidence type="ECO:0008006" key="3">
    <source>
        <dbReference type="Google" id="ProtNLM"/>
    </source>
</evidence>
<protein>
    <recommendedName>
        <fullName evidence="3">Tetratricopeptide repeat protein</fullName>
    </recommendedName>
</protein>
<dbReference type="EMBL" id="CP042905">
    <property type="protein sequence ID" value="QEE14484.2"/>
    <property type="molecule type" value="Genomic_DNA"/>
</dbReference>
<keyword evidence="2" id="KW-1185">Reference proteome</keyword>
<dbReference type="Proteomes" id="UP000321408">
    <property type="component" value="Chromosome"/>
</dbReference>
<proteinExistence type="predicted"/>
<reference evidence="1 2" key="1">
    <citation type="journal article" date="2020" name="Nature">
        <title>Isolation of an archaeon at the prokaryote-eukaryote interface.</title>
        <authorList>
            <person name="Imachi H."/>
            <person name="Nobu M.K."/>
            <person name="Nakahara N."/>
            <person name="Morono Y."/>
            <person name="Ogawara M."/>
            <person name="Takaki Y."/>
            <person name="Takano Y."/>
            <person name="Uematsu K."/>
            <person name="Ikuta T."/>
            <person name="Ito M."/>
            <person name="Matsui Y."/>
            <person name="Miyazaki M."/>
            <person name="Murata K."/>
            <person name="Saito Y."/>
            <person name="Sakai S."/>
            <person name="Song C."/>
            <person name="Tasumi E."/>
            <person name="Yamanaka Y."/>
            <person name="Yamaguchi T."/>
            <person name="Kamagata Y."/>
            <person name="Tamaki H."/>
            <person name="Takai K."/>
        </authorList>
    </citation>
    <scope>NUCLEOTIDE SEQUENCE [LARGE SCALE GENOMIC DNA]</scope>
    <source>
        <strain evidence="1 2">MK-D1</strain>
    </source>
</reference>